<organism evidence="1 2">
    <name type="scientific">Pelobates cultripes</name>
    <name type="common">Western spadefoot toad</name>
    <dbReference type="NCBI Taxonomy" id="61616"/>
    <lineage>
        <taxon>Eukaryota</taxon>
        <taxon>Metazoa</taxon>
        <taxon>Chordata</taxon>
        <taxon>Craniata</taxon>
        <taxon>Vertebrata</taxon>
        <taxon>Euteleostomi</taxon>
        <taxon>Amphibia</taxon>
        <taxon>Batrachia</taxon>
        <taxon>Anura</taxon>
        <taxon>Pelobatoidea</taxon>
        <taxon>Pelobatidae</taxon>
        <taxon>Pelobates</taxon>
    </lineage>
</organism>
<dbReference type="Proteomes" id="UP001295444">
    <property type="component" value="Chromosome 02"/>
</dbReference>
<keyword evidence="2" id="KW-1185">Reference proteome</keyword>
<accession>A0AAD1RBW5</accession>
<reference evidence="1" key="1">
    <citation type="submission" date="2022-03" db="EMBL/GenBank/DDBJ databases">
        <authorList>
            <person name="Alioto T."/>
            <person name="Alioto T."/>
            <person name="Gomez Garrido J."/>
        </authorList>
    </citation>
    <scope>NUCLEOTIDE SEQUENCE</scope>
</reference>
<evidence type="ECO:0000313" key="2">
    <source>
        <dbReference type="Proteomes" id="UP001295444"/>
    </source>
</evidence>
<dbReference type="AlphaFoldDB" id="A0AAD1RBW5"/>
<evidence type="ECO:0000313" key="1">
    <source>
        <dbReference type="EMBL" id="CAH2247524.1"/>
    </source>
</evidence>
<dbReference type="EMBL" id="OW240913">
    <property type="protein sequence ID" value="CAH2247524.1"/>
    <property type="molecule type" value="Genomic_DNA"/>
</dbReference>
<name>A0AAD1RBW5_PELCU</name>
<feature type="non-terminal residue" evidence="1">
    <location>
        <position position="202"/>
    </location>
</feature>
<gene>
    <name evidence="1" type="ORF">PECUL_23A004519</name>
</gene>
<sequence length="202" mass="22511">MTEADLIDLKHSLASINESVQLLQTSQAHQGIRMAQLEDRERNGNIKIRGVVDSLPPEELPHFIRHLVSYVLPAKKHKTNCLRRHIPNSQILTGPRDIILCCQTLANKQRLLSTIKGTTPLQFESQTLTFFQDFIVAKANAANHNNPTKCWPPLQVVIPQSSHSQPKWKDFQTLGPSEGTAFLQALGLQDQTDAAGTSHALK</sequence>
<protein>
    <submittedName>
        <fullName evidence="1">Uncharacterized protein</fullName>
    </submittedName>
</protein>
<proteinExistence type="predicted"/>